<dbReference type="Gene3D" id="3.80.10.10">
    <property type="entry name" value="Ribonuclease Inhibitor"/>
    <property type="match status" value="1"/>
</dbReference>
<dbReference type="GO" id="GO:0016020">
    <property type="term" value="C:membrane"/>
    <property type="evidence" value="ECO:0007669"/>
    <property type="project" value="UniProtKB-SubCell"/>
</dbReference>
<dbReference type="Proteomes" id="UP001438707">
    <property type="component" value="Unassembled WGS sequence"/>
</dbReference>
<dbReference type="Gene3D" id="1.20.1280.50">
    <property type="match status" value="1"/>
</dbReference>
<evidence type="ECO:0000313" key="10">
    <source>
        <dbReference type="Proteomes" id="UP001438707"/>
    </source>
</evidence>
<keyword evidence="6" id="KW-0472">Membrane</keyword>
<evidence type="ECO:0000313" key="9">
    <source>
        <dbReference type="EMBL" id="KAK9844668.1"/>
    </source>
</evidence>
<dbReference type="GO" id="GO:0005930">
    <property type="term" value="C:axoneme"/>
    <property type="evidence" value="ECO:0007669"/>
    <property type="project" value="UniProtKB-SubCell"/>
</dbReference>
<organism evidence="9 10">
    <name type="scientific">Apatococcus lobatus</name>
    <dbReference type="NCBI Taxonomy" id="904363"/>
    <lineage>
        <taxon>Eukaryota</taxon>
        <taxon>Viridiplantae</taxon>
        <taxon>Chlorophyta</taxon>
        <taxon>core chlorophytes</taxon>
        <taxon>Trebouxiophyceae</taxon>
        <taxon>Chlorellales</taxon>
        <taxon>Chlorellaceae</taxon>
        <taxon>Apatococcus</taxon>
    </lineage>
</organism>
<dbReference type="InterPro" id="IPR036047">
    <property type="entry name" value="F-box-like_dom_sf"/>
</dbReference>
<evidence type="ECO:0000256" key="6">
    <source>
        <dbReference type="ARBA" id="ARBA00023136"/>
    </source>
</evidence>
<dbReference type="InterPro" id="IPR032675">
    <property type="entry name" value="LRR_dom_sf"/>
</dbReference>
<evidence type="ECO:0000256" key="2">
    <source>
        <dbReference type="ARBA" id="ARBA00004479"/>
    </source>
</evidence>
<dbReference type="PROSITE" id="PS50181">
    <property type="entry name" value="FBOX"/>
    <property type="match status" value="1"/>
</dbReference>
<name>A0AAW1SGT8_9CHLO</name>
<keyword evidence="10" id="KW-1185">Reference proteome</keyword>
<keyword evidence="5" id="KW-1133">Transmembrane helix</keyword>
<evidence type="ECO:0000256" key="1">
    <source>
        <dbReference type="ARBA" id="ARBA00004430"/>
    </source>
</evidence>
<keyword evidence="7" id="KW-0325">Glycoprotein</keyword>
<evidence type="ECO:0000256" key="5">
    <source>
        <dbReference type="ARBA" id="ARBA00022989"/>
    </source>
</evidence>
<accession>A0AAW1SGT8</accession>
<evidence type="ECO:0000256" key="3">
    <source>
        <dbReference type="ARBA" id="ARBA00022692"/>
    </source>
</evidence>
<dbReference type="SUPFAM" id="SSF81383">
    <property type="entry name" value="F-box domain"/>
    <property type="match status" value="1"/>
</dbReference>
<dbReference type="PANTHER" id="PTHR48063">
    <property type="entry name" value="LRR RECEPTOR-LIKE KINASE"/>
    <property type="match status" value="1"/>
</dbReference>
<reference evidence="9 10" key="1">
    <citation type="journal article" date="2024" name="Nat. Commun.">
        <title>Phylogenomics reveals the evolutionary origins of lichenization in chlorophyte algae.</title>
        <authorList>
            <person name="Puginier C."/>
            <person name="Libourel C."/>
            <person name="Otte J."/>
            <person name="Skaloud P."/>
            <person name="Haon M."/>
            <person name="Grisel S."/>
            <person name="Petersen M."/>
            <person name="Berrin J.G."/>
            <person name="Delaux P.M."/>
            <person name="Dal Grande F."/>
            <person name="Keller J."/>
        </authorList>
    </citation>
    <scope>NUCLEOTIDE SEQUENCE [LARGE SCALE GENOMIC DNA]</scope>
    <source>
        <strain evidence="9 10">SAG 2145</strain>
    </source>
</reference>
<gene>
    <name evidence="9" type="ORF">WJX74_005321</name>
</gene>
<dbReference type="SUPFAM" id="SSF52058">
    <property type="entry name" value="L domain-like"/>
    <property type="match status" value="1"/>
</dbReference>
<dbReference type="EMBL" id="JALJOS010000001">
    <property type="protein sequence ID" value="KAK9844668.1"/>
    <property type="molecule type" value="Genomic_DNA"/>
</dbReference>
<sequence length="423" mass="47682">MNRSTLSLLPEEVLLQVLSLVPFNERRTSIPLVCKQFRGLARGSSTLWSNCTICARPCKSYFRVMRWLSNHGSAVKDLDLIIFEDAGPQQAWARGAVGLLALTPNLQKLSINDGSQDVLFFRAEYDFGCLRDMQHLRSLSLILGLSSLEVGTETEPLRYLTALEHLDLRISLSEAGGFYISPHLTALQQLTYMCLYRGRCGRVPARTNVLEVVTRIRSLRHLKLIHLVDHVPERLSSLQQLRSFEIDPDRQGVCMIPPALSKCSLLSDVAFYCMSKPGKADWQEFCQSLHALKGLQHLTIAGTRLSQLPAFDWKLPGQIESLQLRRLDMATWPATVFNLDCLSALDVGEDKLSSIPVGLHLKHLRIMRISENPQLDPSTSLTAMPQLQRLVMCERQHSLFSKSVSVLPDSFRLEIDPCLCNYL</sequence>
<evidence type="ECO:0000259" key="8">
    <source>
        <dbReference type="PROSITE" id="PS50181"/>
    </source>
</evidence>
<protein>
    <recommendedName>
        <fullName evidence="8">F-box domain-containing protein</fullName>
    </recommendedName>
</protein>
<dbReference type="InterPro" id="IPR046956">
    <property type="entry name" value="RLP23-like"/>
</dbReference>
<evidence type="ECO:0000256" key="7">
    <source>
        <dbReference type="ARBA" id="ARBA00023180"/>
    </source>
</evidence>
<dbReference type="Pfam" id="PF12937">
    <property type="entry name" value="F-box-like"/>
    <property type="match status" value="1"/>
</dbReference>
<keyword evidence="3" id="KW-0812">Transmembrane</keyword>
<dbReference type="AlphaFoldDB" id="A0AAW1SGT8"/>
<comment type="caution">
    <text evidence="9">The sequence shown here is derived from an EMBL/GenBank/DDBJ whole genome shotgun (WGS) entry which is preliminary data.</text>
</comment>
<keyword evidence="4" id="KW-0732">Signal</keyword>
<dbReference type="InterPro" id="IPR001810">
    <property type="entry name" value="F-box_dom"/>
</dbReference>
<proteinExistence type="predicted"/>
<feature type="domain" description="F-box" evidence="8">
    <location>
        <begin position="3"/>
        <end position="51"/>
    </location>
</feature>
<comment type="subcellular location">
    <subcellularLocation>
        <location evidence="1">Cytoplasm</location>
        <location evidence="1">Cytoskeleton</location>
        <location evidence="1">Cilium axoneme</location>
    </subcellularLocation>
    <subcellularLocation>
        <location evidence="2">Membrane</location>
        <topology evidence="2">Single-pass type I membrane protein</topology>
    </subcellularLocation>
</comment>
<evidence type="ECO:0000256" key="4">
    <source>
        <dbReference type="ARBA" id="ARBA00022729"/>
    </source>
</evidence>